<keyword evidence="2" id="KW-0812">Transmembrane</keyword>
<proteinExistence type="evidence at transcript level"/>
<feature type="domain" description="Ig-like" evidence="4">
    <location>
        <begin position="304"/>
        <end position="423"/>
    </location>
</feature>
<feature type="transmembrane region" description="Helical" evidence="2">
    <location>
        <begin position="526"/>
        <end position="550"/>
    </location>
</feature>
<reference evidence="5" key="1">
    <citation type="journal article" date="2014" name="Nature">
        <title>Elephant shark genome provides unique insights into gnathostome evolution.</title>
        <authorList>
            <consortium name="International Elephant Shark Genome Sequencing Consortium"/>
            <person name="Venkatesh B."/>
            <person name="Lee A.P."/>
            <person name="Ravi V."/>
            <person name="Maurya A.K."/>
            <person name="Lian M.M."/>
            <person name="Swann J.B."/>
            <person name="Ohta Y."/>
            <person name="Flajnik M.F."/>
            <person name="Sutoh Y."/>
            <person name="Kasahara M."/>
            <person name="Hoon S."/>
            <person name="Gangu V."/>
            <person name="Roy S.W."/>
            <person name="Irimia M."/>
            <person name="Korzh V."/>
            <person name="Kondrychyn I."/>
            <person name="Lim Z.W."/>
            <person name="Tay B.H."/>
            <person name="Tohari S."/>
            <person name="Kong K.W."/>
            <person name="Ho S."/>
            <person name="Lorente-Galdos B."/>
            <person name="Quilez J."/>
            <person name="Marques-Bonet T."/>
            <person name="Raney B.J."/>
            <person name="Ingham P.W."/>
            <person name="Tay A."/>
            <person name="Hillier L.W."/>
            <person name="Minx P."/>
            <person name="Boehm T."/>
            <person name="Wilson R.K."/>
            <person name="Brenner S."/>
            <person name="Warren W.C."/>
        </authorList>
    </citation>
    <scope>NUCLEOTIDE SEQUENCE</scope>
    <source>
        <tissue evidence="5">Thymus</tissue>
    </source>
</reference>
<dbReference type="InterPro" id="IPR003599">
    <property type="entry name" value="Ig_sub"/>
</dbReference>
<dbReference type="EMBL" id="KC707916">
    <property type="protein sequence ID" value="AGN91182.1"/>
    <property type="molecule type" value="mRNA"/>
</dbReference>
<gene>
    <name evidence="5" type="primary">LAG3</name>
</gene>
<dbReference type="Pfam" id="PF07686">
    <property type="entry name" value="V-set"/>
    <property type="match status" value="1"/>
</dbReference>
<evidence type="ECO:0000256" key="2">
    <source>
        <dbReference type="SAM" id="Phobius"/>
    </source>
</evidence>
<name>V9NEJ8_GINCI</name>
<sequence length="628" mass="68926">MWACVCDLFLSLSLCVFISSLPLCCPLFLSSQRVVCGKVWKSFSAAALLGRLVAFGTDAELDTHPVPLPFSFHPETSQVIPGETEQGWLAVVELGPMDVPTSPLVRLCGIFLLLITALPPGSRVSPYVTEGDTVYACQGETITLLCQVPDVVSRPITSPPGFWKWTSADGTGTTLTILQYLSSVRSNSFSKLSARSRISERRQFGNFSLLISSLDRSDSGSYSCEFSFGRSQARATWQLRVIEVKATMANPLIETQRVELTCEGSVQNVSWSGPLGPAGKGRTLALSNLAVQHQGDWVCTCWFPGGTVQSRYQLDVVGLNEPLDKPVFLPVSSAFLLPCRLNKALLPLKAAWYQDGQELITLKADSVTKTWSKPQVPWVLFSSSQPITNLSVMVRAVTLAQGGTFECRVTLKGVTIRRMVNVTLIEVRGSHPTPVPVGTNMSLVCNVSSHSGQTGIRWRSPSTMEGLEDRRVRGEGSLLIRLIEVTQRHVGDWICEISQGDQLCGQGTYSLNITTLTLSEFGDPPLVLIIAASVGAFVLLLLATVIAVCLSKRARRRRRALKRLRHPLCREHSYQLSNQPLCHSNDYTPGDRPLPPPPIPYCPHRQPRKGRPSHARGSRHARRSQFGP</sequence>
<feature type="compositionally biased region" description="Basic residues" evidence="1">
    <location>
        <begin position="605"/>
        <end position="628"/>
    </location>
</feature>
<feature type="domain" description="Ig-like" evidence="4">
    <location>
        <begin position="438"/>
        <end position="514"/>
    </location>
</feature>
<feature type="domain" description="Ig-like" evidence="4">
    <location>
        <begin position="120"/>
        <end position="236"/>
    </location>
</feature>
<organism evidence="5">
    <name type="scientific">Ginglymostoma cirratum</name>
    <name type="common">Nurse shark</name>
    <name type="synonym">Squalus cirratus</name>
    <dbReference type="NCBI Taxonomy" id="7801"/>
    <lineage>
        <taxon>Eukaryota</taxon>
        <taxon>Metazoa</taxon>
        <taxon>Chordata</taxon>
        <taxon>Craniata</taxon>
        <taxon>Vertebrata</taxon>
        <taxon>Chondrichthyes</taxon>
        <taxon>Elasmobranchii</taxon>
        <taxon>Galeomorphii</taxon>
        <taxon>Galeoidea</taxon>
        <taxon>Orectolobiformes</taxon>
        <taxon>Ginglymostomatidae</taxon>
        <taxon>Ginglymostoma</taxon>
    </lineage>
</organism>
<evidence type="ECO:0000256" key="1">
    <source>
        <dbReference type="SAM" id="MobiDB-lite"/>
    </source>
</evidence>
<dbReference type="SUPFAM" id="SSF48726">
    <property type="entry name" value="Immunoglobulin"/>
    <property type="match status" value="3"/>
</dbReference>
<feature type="chain" id="PRO_5004780136" evidence="3">
    <location>
        <begin position="21"/>
        <end position="628"/>
    </location>
</feature>
<feature type="signal peptide" evidence="3">
    <location>
        <begin position="1"/>
        <end position="20"/>
    </location>
</feature>
<evidence type="ECO:0000256" key="3">
    <source>
        <dbReference type="SAM" id="SignalP"/>
    </source>
</evidence>
<dbReference type="InterPro" id="IPR013783">
    <property type="entry name" value="Ig-like_fold"/>
</dbReference>
<dbReference type="PANTHER" id="PTHR11422:SF10">
    <property type="entry name" value="IG-LIKE DOMAIN-CONTAINING PROTEIN"/>
    <property type="match status" value="1"/>
</dbReference>
<evidence type="ECO:0000259" key="4">
    <source>
        <dbReference type="PROSITE" id="PS50835"/>
    </source>
</evidence>
<protein>
    <submittedName>
        <fullName evidence="5">Lymphocyte activation 3 protein</fullName>
    </submittedName>
</protein>
<dbReference type="InterPro" id="IPR013106">
    <property type="entry name" value="Ig_V-set"/>
</dbReference>
<accession>V9NEJ8</accession>
<dbReference type="SMART" id="SM00409">
    <property type="entry name" value="IG"/>
    <property type="match status" value="4"/>
</dbReference>
<keyword evidence="3" id="KW-0732">Signal</keyword>
<dbReference type="InterPro" id="IPR007110">
    <property type="entry name" value="Ig-like_dom"/>
</dbReference>
<dbReference type="AlphaFoldDB" id="V9NEJ8"/>
<dbReference type="InterPro" id="IPR036179">
    <property type="entry name" value="Ig-like_dom_sf"/>
</dbReference>
<keyword evidence="2" id="KW-1133">Transmembrane helix</keyword>
<dbReference type="Gene3D" id="2.60.40.10">
    <property type="entry name" value="Immunoglobulins"/>
    <property type="match status" value="1"/>
</dbReference>
<dbReference type="PANTHER" id="PTHR11422">
    <property type="entry name" value="T-CELL SURFACE GLYCOPROTEIN CD4"/>
    <property type="match status" value="1"/>
</dbReference>
<feature type="compositionally biased region" description="Pro residues" evidence="1">
    <location>
        <begin position="592"/>
        <end position="601"/>
    </location>
</feature>
<feature type="region of interest" description="Disordered" evidence="1">
    <location>
        <begin position="580"/>
        <end position="628"/>
    </location>
</feature>
<keyword evidence="2" id="KW-0472">Membrane</keyword>
<dbReference type="PROSITE" id="PS50835">
    <property type="entry name" value="IG_LIKE"/>
    <property type="match status" value="3"/>
</dbReference>
<evidence type="ECO:0000313" key="5">
    <source>
        <dbReference type="EMBL" id="AGN91182.1"/>
    </source>
</evidence>